<keyword evidence="2" id="KW-1185">Reference proteome</keyword>
<accession>A0A2I0KGV7</accession>
<organism evidence="1 2">
    <name type="scientific">Punica granatum</name>
    <name type="common">Pomegranate</name>
    <dbReference type="NCBI Taxonomy" id="22663"/>
    <lineage>
        <taxon>Eukaryota</taxon>
        <taxon>Viridiplantae</taxon>
        <taxon>Streptophyta</taxon>
        <taxon>Embryophyta</taxon>
        <taxon>Tracheophyta</taxon>
        <taxon>Spermatophyta</taxon>
        <taxon>Magnoliopsida</taxon>
        <taxon>eudicotyledons</taxon>
        <taxon>Gunneridae</taxon>
        <taxon>Pentapetalae</taxon>
        <taxon>rosids</taxon>
        <taxon>malvids</taxon>
        <taxon>Myrtales</taxon>
        <taxon>Lythraceae</taxon>
        <taxon>Punica</taxon>
    </lineage>
</organism>
<protein>
    <submittedName>
        <fullName evidence="1">Uncharacterized protein</fullName>
    </submittedName>
</protein>
<evidence type="ECO:0000313" key="1">
    <source>
        <dbReference type="EMBL" id="PKI67709.1"/>
    </source>
</evidence>
<dbReference type="Proteomes" id="UP000233551">
    <property type="component" value="Unassembled WGS sequence"/>
</dbReference>
<comment type="caution">
    <text evidence="1">The sequence shown here is derived from an EMBL/GenBank/DDBJ whole genome shotgun (WGS) entry which is preliminary data.</text>
</comment>
<gene>
    <name evidence="1" type="ORF">CRG98_011922</name>
</gene>
<proteinExistence type="predicted"/>
<name>A0A2I0KGV7_PUNGR</name>
<reference evidence="1 2" key="1">
    <citation type="submission" date="2017-11" db="EMBL/GenBank/DDBJ databases">
        <title>De-novo sequencing of pomegranate (Punica granatum L.) genome.</title>
        <authorList>
            <person name="Akparov Z."/>
            <person name="Amiraslanov A."/>
            <person name="Hajiyeva S."/>
            <person name="Abbasov M."/>
            <person name="Kaur K."/>
            <person name="Hamwieh A."/>
            <person name="Solovyev V."/>
            <person name="Salamov A."/>
            <person name="Braich B."/>
            <person name="Kosarev P."/>
            <person name="Mahmoud A."/>
            <person name="Hajiyev E."/>
            <person name="Babayeva S."/>
            <person name="Izzatullayeva V."/>
            <person name="Mammadov A."/>
            <person name="Mammadov A."/>
            <person name="Sharifova S."/>
            <person name="Ojaghi J."/>
            <person name="Eynullazada K."/>
            <person name="Bayramov B."/>
            <person name="Abdulazimova A."/>
            <person name="Shahmuradov I."/>
        </authorList>
    </citation>
    <scope>NUCLEOTIDE SEQUENCE [LARGE SCALE GENOMIC DNA]</scope>
    <source>
        <strain evidence="2">cv. AG2017</strain>
        <tissue evidence="1">Leaf</tissue>
    </source>
</reference>
<dbReference type="AlphaFoldDB" id="A0A2I0KGV7"/>
<sequence>MRWCRCSCPDCRQGGRGGLRNKWCASVGGGSEEVFFPDVAVHLPIRRARGRGRLWWVVGGSARAYVLSYKSFFLTCWCIFACVRARALSVHVGMRMPAGAGGWAG</sequence>
<evidence type="ECO:0000313" key="2">
    <source>
        <dbReference type="Proteomes" id="UP000233551"/>
    </source>
</evidence>
<dbReference type="EMBL" id="PGOL01000589">
    <property type="protein sequence ID" value="PKI67709.1"/>
    <property type="molecule type" value="Genomic_DNA"/>
</dbReference>